<keyword evidence="4 8" id="KW-1133">Transmembrane helix</keyword>
<feature type="transmembrane region" description="Helical" evidence="8">
    <location>
        <begin position="379"/>
        <end position="400"/>
    </location>
</feature>
<dbReference type="InterPro" id="IPR014743">
    <property type="entry name" value="Cl-channel_core"/>
</dbReference>
<keyword evidence="2" id="KW-0813">Transport</keyword>
<evidence type="ECO:0000256" key="2">
    <source>
        <dbReference type="ARBA" id="ARBA00022448"/>
    </source>
</evidence>
<sequence>MTPDSHSFVSSLLASRMRFRRFLEASEGLNLVLLWAAIAGLMVGLVGGAFRWLTSATLNGRVRWLASLPQGPELVASVLLSSGMVALGFYLMRRFAPDTSGSGIPQIEGWLAGFFSLFWWRVLPVKFLAGILTLGSGMVMGREGPTIQMGGAIGQMVSDWFRASTEQARVLVAASAGAGLATAFNAPLAGIVFVFEEMRPTFQNRLRAYQAVTIACITATIGLQLLLGKGPTIELAQFGAPPLSSLWVFVLLGLACGAIGYSFNRLLVWSLNCFATLHGLPLRLTGLGVGGFIGLVSWLYPPATNSGENLVLWAFDTVEPIHTLLLLCSLRFALTLLCYGSGAPGGIFAPLLSIATLFSLGLGQLTIDWLPGLLLPPEVLAIAGMGAFVAATIQSPLTAILLTTEITSNYQLILPIMVSCSAATLIAHGLGSRPIYTVLLERQLAKAGIAVPTPKAQNGAIDL</sequence>
<protein>
    <submittedName>
        <fullName evidence="9">Putative channel transporter</fullName>
    </submittedName>
</protein>
<accession>A0A0H3K265</accession>
<dbReference type="EMBL" id="AP008231">
    <property type="protein sequence ID" value="BAD78223.1"/>
    <property type="molecule type" value="Genomic_DNA"/>
</dbReference>
<feature type="transmembrane region" description="Helical" evidence="8">
    <location>
        <begin position="28"/>
        <end position="54"/>
    </location>
</feature>
<dbReference type="KEGG" id="syc:syc0033_d"/>
<evidence type="ECO:0000256" key="8">
    <source>
        <dbReference type="SAM" id="Phobius"/>
    </source>
</evidence>
<dbReference type="Gene3D" id="1.10.3080.10">
    <property type="entry name" value="Clc chloride channel"/>
    <property type="match status" value="1"/>
</dbReference>
<evidence type="ECO:0000256" key="7">
    <source>
        <dbReference type="ARBA" id="ARBA00023214"/>
    </source>
</evidence>
<evidence type="ECO:0000256" key="3">
    <source>
        <dbReference type="ARBA" id="ARBA00022692"/>
    </source>
</evidence>
<dbReference type="RefSeq" id="WP_011242346.1">
    <property type="nucleotide sequence ID" value="NC_006576.1"/>
</dbReference>
<dbReference type="Proteomes" id="UP000001175">
    <property type="component" value="Chromosome"/>
</dbReference>
<dbReference type="Pfam" id="PF00654">
    <property type="entry name" value="Voltage_CLC"/>
    <property type="match status" value="1"/>
</dbReference>
<gene>
    <name evidence="9" type="ordered locus">syc0033_d</name>
</gene>
<keyword evidence="5" id="KW-0406">Ion transport</keyword>
<dbReference type="GO" id="GO:0005247">
    <property type="term" value="F:voltage-gated chloride channel activity"/>
    <property type="evidence" value="ECO:0007669"/>
    <property type="project" value="TreeGrafter"/>
</dbReference>
<dbReference type="PANTHER" id="PTHR45711">
    <property type="entry name" value="CHLORIDE CHANNEL PROTEIN"/>
    <property type="match status" value="1"/>
</dbReference>
<evidence type="ECO:0000256" key="4">
    <source>
        <dbReference type="ARBA" id="ARBA00022989"/>
    </source>
</evidence>
<dbReference type="eggNOG" id="COG0038">
    <property type="taxonomic scope" value="Bacteria"/>
</dbReference>
<dbReference type="SUPFAM" id="SSF81340">
    <property type="entry name" value="Clc chloride channel"/>
    <property type="match status" value="1"/>
</dbReference>
<feature type="transmembrane region" description="Helical" evidence="8">
    <location>
        <begin position="74"/>
        <end position="92"/>
    </location>
</feature>
<keyword evidence="3 8" id="KW-0812">Transmembrane</keyword>
<evidence type="ECO:0000256" key="5">
    <source>
        <dbReference type="ARBA" id="ARBA00023065"/>
    </source>
</evidence>
<organism evidence="9 10">
    <name type="scientific">Synechococcus sp. (strain ATCC 27144 / PCC 6301 / SAUG 1402/1)</name>
    <name type="common">Anacystis nidulans</name>
    <dbReference type="NCBI Taxonomy" id="269084"/>
    <lineage>
        <taxon>Bacteria</taxon>
        <taxon>Bacillati</taxon>
        <taxon>Cyanobacteriota</taxon>
        <taxon>Cyanophyceae</taxon>
        <taxon>Synechococcales</taxon>
        <taxon>Synechococcaceae</taxon>
        <taxon>Synechococcus</taxon>
    </lineage>
</organism>
<feature type="transmembrane region" description="Helical" evidence="8">
    <location>
        <begin position="412"/>
        <end position="431"/>
    </location>
</feature>
<feature type="transmembrane region" description="Helical" evidence="8">
    <location>
        <begin position="170"/>
        <end position="195"/>
    </location>
</feature>
<feature type="transmembrane region" description="Helical" evidence="8">
    <location>
        <begin position="347"/>
        <end position="367"/>
    </location>
</feature>
<dbReference type="PANTHER" id="PTHR45711:SF6">
    <property type="entry name" value="CHLORIDE CHANNEL PROTEIN"/>
    <property type="match status" value="1"/>
</dbReference>
<dbReference type="CDD" id="cd01031">
    <property type="entry name" value="EriC"/>
    <property type="match status" value="1"/>
</dbReference>
<dbReference type="GO" id="GO:0005886">
    <property type="term" value="C:plasma membrane"/>
    <property type="evidence" value="ECO:0007669"/>
    <property type="project" value="TreeGrafter"/>
</dbReference>
<dbReference type="AlphaFoldDB" id="A0A0H3K265"/>
<feature type="transmembrane region" description="Helical" evidence="8">
    <location>
        <begin position="320"/>
        <end position="340"/>
    </location>
</feature>
<keyword evidence="7" id="KW-0868">Chloride</keyword>
<evidence type="ECO:0000313" key="10">
    <source>
        <dbReference type="Proteomes" id="UP000001175"/>
    </source>
</evidence>
<name>A0A0H3K265_SYNP6</name>
<dbReference type="InterPro" id="IPR001807">
    <property type="entry name" value="ClC"/>
</dbReference>
<dbReference type="PRINTS" id="PR00762">
    <property type="entry name" value="CLCHANNEL"/>
</dbReference>
<feature type="transmembrane region" description="Helical" evidence="8">
    <location>
        <begin position="246"/>
        <end position="268"/>
    </location>
</feature>
<dbReference type="GeneID" id="72430386"/>
<evidence type="ECO:0000256" key="1">
    <source>
        <dbReference type="ARBA" id="ARBA00004141"/>
    </source>
</evidence>
<comment type="subcellular location">
    <subcellularLocation>
        <location evidence="1">Membrane</location>
        <topology evidence="1">Multi-pass membrane protein</topology>
    </subcellularLocation>
</comment>
<feature type="transmembrane region" description="Helical" evidence="8">
    <location>
        <begin position="280"/>
        <end position="300"/>
    </location>
</feature>
<evidence type="ECO:0000256" key="6">
    <source>
        <dbReference type="ARBA" id="ARBA00023136"/>
    </source>
</evidence>
<dbReference type="NCBIfam" id="NF003640">
    <property type="entry name" value="PRK05277.1"/>
    <property type="match status" value="1"/>
</dbReference>
<evidence type="ECO:0000313" key="9">
    <source>
        <dbReference type="EMBL" id="BAD78223.1"/>
    </source>
</evidence>
<keyword evidence="6 8" id="KW-0472">Membrane</keyword>
<proteinExistence type="predicted"/>
<reference evidence="9 10" key="1">
    <citation type="journal article" date="2007" name="Photosyn. Res.">
        <title>Complete nucleotide sequence of the freshwater unicellular cyanobacterium Synechococcus elongatus PCC 6301 chromosome: gene content and organization.</title>
        <authorList>
            <person name="Sugita C."/>
            <person name="Ogata K."/>
            <person name="Shikata M."/>
            <person name="Jikuya H."/>
            <person name="Takano J."/>
            <person name="Furumichi M."/>
            <person name="Kanehisa M."/>
            <person name="Omata T."/>
            <person name="Sugiura M."/>
            <person name="Sugita M."/>
        </authorList>
    </citation>
    <scope>NUCLEOTIDE SEQUENCE [LARGE SCALE GENOMIC DNA]</scope>
    <source>
        <strain evidence="10">ATCC 27144 / PCC 6301 / SAUG 1402/1</strain>
    </source>
</reference>